<reference evidence="1" key="1">
    <citation type="journal article" date="2023" name="Mol. Phylogenet. Evol.">
        <title>Genome-scale phylogeny and comparative genomics of the fungal order Sordariales.</title>
        <authorList>
            <person name="Hensen N."/>
            <person name="Bonometti L."/>
            <person name="Westerberg I."/>
            <person name="Brannstrom I.O."/>
            <person name="Guillou S."/>
            <person name="Cros-Aarteil S."/>
            <person name="Calhoun S."/>
            <person name="Haridas S."/>
            <person name="Kuo A."/>
            <person name="Mondo S."/>
            <person name="Pangilinan J."/>
            <person name="Riley R."/>
            <person name="LaButti K."/>
            <person name="Andreopoulos B."/>
            <person name="Lipzen A."/>
            <person name="Chen C."/>
            <person name="Yan M."/>
            <person name="Daum C."/>
            <person name="Ng V."/>
            <person name="Clum A."/>
            <person name="Steindorff A."/>
            <person name="Ohm R.A."/>
            <person name="Martin F."/>
            <person name="Silar P."/>
            <person name="Natvig D.O."/>
            <person name="Lalanne C."/>
            <person name="Gautier V."/>
            <person name="Ament-Velasquez S.L."/>
            <person name="Kruys A."/>
            <person name="Hutchinson M.I."/>
            <person name="Powell A.J."/>
            <person name="Barry K."/>
            <person name="Miller A.N."/>
            <person name="Grigoriev I.V."/>
            <person name="Debuchy R."/>
            <person name="Gladieux P."/>
            <person name="Hiltunen Thoren M."/>
            <person name="Johannesson H."/>
        </authorList>
    </citation>
    <scope>NUCLEOTIDE SEQUENCE</scope>
    <source>
        <strain evidence="1">CBS 118394</strain>
    </source>
</reference>
<protein>
    <submittedName>
        <fullName evidence="1">Uncharacterized protein</fullName>
    </submittedName>
</protein>
<sequence length="215" mass="23975">MHGRSRDFQQLPATTSSTLVQTLNEGHRAAQVEHNPPIHPLTEMVAGMMNISLTAHPGLFLDSSRLSESPIVWIRTRRSLVVFLSLGLGRGRKGPMPWDPAPGPRRLMNLLRRGGTIRPHGVRFQSPAVGTKELLKRLPIQQVPQATLKFQGQFRTELFPWLLLVLTATSTVGNRRSCRFLGQNILMNIQGEHSRSAPVRFATASSRRPLWVQGG</sequence>
<organism evidence="1 2">
    <name type="scientific">Apodospora peruviana</name>
    <dbReference type="NCBI Taxonomy" id="516989"/>
    <lineage>
        <taxon>Eukaryota</taxon>
        <taxon>Fungi</taxon>
        <taxon>Dikarya</taxon>
        <taxon>Ascomycota</taxon>
        <taxon>Pezizomycotina</taxon>
        <taxon>Sordariomycetes</taxon>
        <taxon>Sordariomycetidae</taxon>
        <taxon>Sordariales</taxon>
        <taxon>Lasiosphaeriaceae</taxon>
        <taxon>Apodospora</taxon>
    </lineage>
</organism>
<reference evidence="1" key="2">
    <citation type="submission" date="2023-06" db="EMBL/GenBank/DDBJ databases">
        <authorList>
            <consortium name="Lawrence Berkeley National Laboratory"/>
            <person name="Haridas S."/>
            <person name="Hensen N."/>
            <person name="Bonometti L."/>
            <person name="Westerberg I."/>
            <person name="Brannstrom I.O."/>
            <person name="Guillou S."/>
            <person name="Cros-Aarteil S."/>
            <person name="Calhoun S."/>
            <person name="Kuo A."/>
            <person name="Mondo S."/>
            <person name="Pangilinan J."/>
            <person name="Riley R."/>
            <person name="Labutti K."/>
            <person name="Andreopoulos B."/>
            <person name="Lipzen A."/>
            <person name="Chen C."/>
            <person name="Yanf M."/>
            <person name="Daum C."/>
            <person name="Ng V."/>
            <person name="Clum A."/>
            <person name="Steindorff A."/>
            <person name="Ohm R."/>
            <person name="Martin F."/>
            <person name="Silar P."/>
            <person name="Natvig D."/>
            <person name="Lalanne C."/>
            <person name="Gautier V."/>
            <person name="Ament-Velasquez S.L."/>
            <person name="Kruys A."/>
            <person name="Hutchinson M.I."/>
            <person name="Powell A.J."/>
            <person name="Barry K."/>
            <person name="Miller A.N."/>
            <person name="Grigoriev I.V."/>
            <person name="Debuchy R."/>
            <person name="Gladieux P."/>
            <person name="Thoren M.H."/>
            <person name="Johannesson H."/>
        </authorList>
    </citation>
    <scope>NUCLEOTIDE SEQUENCE</scope>
    <source>
        <strain evidence="1">CBS 118394</strain>
    </source>
</reference>
<evidence type="ECO:0000313" key="2">
    <source>
        <dbReference type="Proteomes" id="UP001283341"/>
    </source>
</evidence>
<accession>A0AAE0HYJ6</accession>
<keyword evidence="2" id="KW-1185">Reference proteome</keyword>
<dbReference type="Proteomes" id="UP001283341">
    <property type="component" value="Unassembled WGS sequence"/>
</dbReference>
<comment type="caution">
    <text evidence="1">The sequence shown here is derived from an EMBL/GenBank/DDBJ whole genome shotgun (WGS) entry which is preliminary data.</text>
</comment>
<dbReference type="EMBL" id="JAUEDM010000006">
    <property type="protein sequence ID" value="KAK3315240.1"/>
    <property type="molecule type" value="Genomic_DNA"/>
</dbReference>
<dbReference type="AlphaFoldDB" id="A0AAE0HYJ6"/>
<name>A0AAE0HYJ6_9PEZI</name>
<gene>
    <name evidence="1" type="ORF">B0H66DRAFT_564819</name>
</gene>
<proteinExistence type="predicted"/>
<evidence type="ECO:0000313" key="1">
    <source>
        <dbReference type="EMBL" id="KAK3315240.1"/>
    </source>
</evidence>